<sequence>MEKAHLPTAEAAVQAIVEIAVESGVSMSVTDGIGADQTSRRTSAELFTVFDPGGSLPHEAFGEPAGSPAVSVRLFPEDGARITVEGMEFHDVPRDPVPGFLRSVHDGLATTKGAAVPARPVTHHAAARGRDVLHGGP</sequence>
<organism evidence="1 2">
    <name type="scientific">Streptomyces griseoloalbus</name>
    <dbReference type="NCBI Taxonomy" id="67303"/>
    <lineage>
        <taxon>Bacteria</taxon>
        <taxon>Bacillati</taxon>
        <taxon>Actinomycetota</taxon>
        <taxon>Actinomycetes</taxon>
        <taxon>Kitasatosporales</taxon>
        <taxon>Streptomycetaceae</taxon>
        <taxon>Streptomyces</taxon>
    </lineage>
</organism>
<proteinExistence type="predicted"/>
<evidence type="ECO:0000313" key="2">
    <source>
        <dbReference type="Proteomes" id="UP000568022"/>
    </source>
</evidence>
<dbReference type="Proteomes" id="UP000568022">
    <property type="component" value="Unassembled WGS sequence"/>
</dbReference>
<dbReference type="EMBL" id="JACHJE010000017">
    <property type="protein sequence ID" value="MBB5129185.1"/>
    <property type="molecule type" value="Genomic_DNA"/>
</dbReference>
<accession>A0A7W8FCB5</accession>
<keyword evidence="2" id="KW-1185">Reference proteome</keyword>
<protein>
    <submittedName>
        <fullName evidence="1">Uncharacterized protein</fullName>
    </submittedName>
</protein>
<gene>
    <name evidence="1" type="ORF">FHS32_005970</name>
</gene>
<dbReference type="AlphaFoldDB" id="A0A7W8FCB5"/>
<evidence type="ECO:0000313" key="1">
    <source>
        <dbReference type="EMBL" id="MBB5129185.1"/>
    </source>
</evidence>
<reference evidence="1 2" key="1">
    <citation type="submission" date="2020-08" db="EMBL/GenBank/DDBJ databases">
        <title>Genomic Encyclopedia of Type Strains, Phase III (KMG-III): the genomes of soil and plant-associated and newly described type strains.</title>
        <authorList>
            <person name="Whitman W."/>
        </authorList>
    </citation>
    <scope>NUCLEOTIDE SEQUENCE [LARGE SCALE GENOMIC DNA]</scope>
    <source>
        <strain evidence="1 2">CECT 3226</strain>
    </source>
</reference>
<name>A0A7W8FCB5_9ACTN</name>
<comment type="caution">
    <text evidence="1">The sequence shown here is derived from an EMBL/GenBank/DDBJ whole genome shotgun (WGS) entry which is preliminary data.</text>
</comment>